<dbReference type="EMBL" id="CADCSY010000066">
    <property type="protein sequence ID" value="CAA9236828.1"/>
    <property type="molecule type" value="Genomic_DNA"/>
</dbReference>
<protein>
    <submittedName>
        <fullName evidence="2">Uncharacterized protein</fullName>
    </submittedName>
</protein>
<accession>A0A6J4HYW8</accession>
<feature type="compositionally biased region" description="Low complexity" evidence="1">
    <location>
        <begin position="172"/>
        <end position="195"/>
    </location>
</feature>
<gene>
    <name evidence="2" type="ORF">AVDCRST_MAG20-1515</name>
</gene>
<evidence type="ECO:0000313" key="2">
    <source>
        <dbReference type="EMBL" id="CAA9236828.1"/>
    </source>
</evidence>
<feature type="region of interest" description="Disordered" evidence="1">
    <location>
        <begin position="275"/>
        <end position="362"/>
    </location>
</feature>
<feature type="compositionally biased region" description="Basic residues" evidence="1">
    <location>
        <begin position="196"/>
        <end position="214"/>
    </location>
</feature>
<feature type="compositionally biased region" description="Basic residues" evidence="1">
    <location>
        <begin position="275"/>
        <end position="285"/>
    </location>
</feature>
<reference evidence="2" key="1">
    <citation type="submission" date="2020-02" db="EMBL/GenBank/DDBJ databases">
        <authorList>
            <person name="Meier V. D."/>
        </authorList>
    </citation>
    <scope>NUCLEOTIDE SEQUENCE</scope>
    <source>
        <strain evidence="2">AVDCRST_MAG20</strain>
    </source>
</reference>
<feature type="compositionally biased region" description="Low complexity" evidence="1">
    <location>
        <begin position="31"/>
        <end position="117"/>
    </location>
</feature>
<feature type="compositionally biased region" description="Low complexity" evidence="1">
    <location>
        <begin position="1"/>
        <end position="24"/>
    </location>
</feature>
<feature type="compositionally biased region" description="Low complexity" evidence="1">
    <location>
        <begin position="297"/>
        <end position="320"/>
    </location>
</feature>
<proteinExistence type="predicted"/>
<feature type="compositionally biased region" description="Low complexity" evidence="1">
    <location>
        <begin position="137"/>
        <end position="148"/>
    </location>
</feature>
<name>A0A6J4HYW8_9ACTN</name>
<feature type="region of interest" description="Disordered" evidence="1">
    <location>
        <begin position="137"/>
        <end position="262"/>
    </location>
</feature>
<feature type="non-terminal residue" evidence="2">
    <location>
        <position position="362"/>
    </location>
</feature>
<sequence length="362" mass="37800">WSLRRGATSSSARSRSPRSRWSGPSAPPTTSPSACPWTRSRSCSCCSGRSPCCGATGSPSSQPVSPSVPPTSTSVSVTPTGRSSSASPSRCSSRCRAVVATRRGASPPSGSPASWSRTCSTTVRRRISATSVSWRVGSSSCSPCPSSCAADGSRRQRASRPRPTSSGCCWHRSCTTSWPTTSRSSTSRRAWPSTWRARRMRPGPRSPPSRRRAGPRCTSCAPRSTSFVEVRPPPGLRRPASTTSSAWSTACGRAGSTSSSSWTWTTRCRRRSSWSRTGSCRRRSRTSPATGVPPERPSASSTTATSRSRSSTTASGAPARAPAPAPGSPACGSGRLRSVAPSRRDLGQGAGSGSSPGSPWAR</sequence>
<evidence type="ECO:0000256" key="1">
    <source>
        <dbReference type="SAM" id="MobiDB-lite"/>
    </source>
</evidence>
<feature type="region of interest" description="Disordered" evidence="1">
    <location>
        <begin position="1"/>
        <end position="120"/>
    </location>
</feature>
<dbReference type="AlphaFoldDB" id="A0A6J4HYW8"/>
<organism evidence="2">
    <name type="scientific">uncultured Acidimicrobiales bacterium</name>
    <dbReference type="NCBI Taxonomy" id="310071"/>
    <lineage>
        <taxon>Bacteria</taxon>
        <taxon>Bacillati</taxon>
        <taxon>Actinomycetota</taxon>
        <taxon>Acidimicrobiia</taxon>
        <taxon>Acidimicrobiales</taxon>
        <taxon>environmental samples</taxon>
    </lineage>
</organism>
<feature type="non-terminal residue" evidence="2">
    <location>
        <position position="1"/>
    </location>
</feature>
<feature type="compositionally biased region" description="Low complexity" evidence="1">
    <location>
        <begin position="240"/>
        <end position="262"/>
    </location>
</feature>